<dbReference type="Pfam" id="PF00583">
    <property type="entry name" value="Acetyltransf_1"/>
    <property type="match status" value="1"/>
</dbReference>
<dbReference type="EC" id="2.3.1.266" evidence="3"/>
<comment type="similarity">
    <text evidence="3">Belongs to the acetyltransferase family. RimI subfamily.</text>
</comment>
<dbReference type="Proteomes" id="UP000010880">
    <property type="component" value="Chromosome"/>
</dbReference>
<dbReference type="AlphaFoldDB" id="L0K4Y5"/>
<dbReference type="PANTHER" id="PTHR42919">
    <property type="entry name" value="N-ALPHA-ACETYLTRANSFERASE"/>
    <property type="match status" value="1"/>
</dbReference>
<dbReference type="GO" id="GO:0005737">
    <property type="term" value="C:cytoplasm"/>
    <property type="evidence" value="ECO:0007669"/>
    <property type="project" value="UniProtKB-SubCell"/>
</dbReference>
<dbReference type="PANTHER" id="PTHR42919:SF8">
    <property type="entry name" value="N-ALPHA-ACETYLTRANSFERASE 50"/>
    <property type="match status" value="1"/>
</dbReference>
<keyword evidence="2" id="KW-0012">Acyltransferase</keyword>
<evidence type="ECO:0000259" key="4">
    <source>
        <dbReference type="PROSITE" id="PS51186"/>
    </source>
</evidence>
<dbReference type="eggNOG" id="COG0456">
    <property type="taxonomic scope" value="Bacteria"/>
</dbReference>
<dbReference type="STRING" id="748449.Halha_0296"/>
<dbReference type="OrthoDB" id="9797806at2"/>
<dbReference type="InterPro" id="IPR051556">
    <property type="entry name" value="N-term/lysine_N-AcTrnsfr"/>
</dbReference>
<evidence type="ECO:0000256" key="2">
    <source>
        <dbReference type="ARBA" id="ARBA00023315"/>
    </source>
</evidence>
<keyword evidence="1 5" id="KW-0808">Transferase</keyword>
<dbReference type="CDD" id="cd04301">
    <property type="entry name" value="NAT_SF"/>
    <property type="match status" value="1"/>
</dbReference>
<protein>
    <recommendedName>
        <fullName evidence="3">[Ribosomal protein bS18]-alanine N-acetyltransferase</fullName>
        <ecNumber evidence="3">2.3.1.266</ecNumber>
    </recommendedName>
</protein>
<proteinExistence type="inferred from homology"/>
<dbReference type="NCBIfam" id="TIGR01575">
    <property type="entry name" value="rimI"/>
    <property type="match status" value="1"/>
</dbReference>
<dbReference type="PROSITE" id="PS51186">
    <property type="entry name" value="GNAT"/>
    <property type="match status" value="1"/>
</dbReference>
<dbReference type="RefSeq" id="WP_015326033.1">
    <property type="nucleotide sequence ID" value="NC_019978.1"/>
</dbReference>
<name>L0K4Y5_HALHC</name>
<gene>
    <name evidence="5" type="ordered locus">Halha_0296</name>
</gene>
<dbReference type="KEGG" id="hhl:Halha_0296"/>
<sequence>MDSLKIKSLEDRDLGQVLAIEEEAFSNPWSFSTFIKELHNNYAYYLVGLIEDELVGYLGCWLLCNEVHITTLAVKKEYRCQGIATQLLDELFTNVKKANYQKVSLEVRASNNRAQKLYKQAGFIKVGRKQEYYSDDQEDAIVMWKQL</sequence>
<organism evidence="5 6">
    <name type="scientific">Halobacteroides halobius (strain ATCC 35273 / DSM 5150 / MD-1)</name>
    <dbReference type="NCBI Taxonomy" id="748449"/>
    <lineage>
        <taxon>Bacteria</taxon>
        <taxon>Bacillati</taxon>
        <taxon>Bacillota</taxon>
        <taxon>Clostridia</taxon>
        <taxon>Halanaerobiales</taxon>
        <taxon>Halobacteroidaceae</taxon>
        <taxon>Halobacteroides</taxon>
    </lineage>
</organism>
<dbReference type="InterPro" id="IPR016181">
    <property type="entry name" value="Acyl_CoA_acyltransferase"/>
</dbReference>
<comment type="catalytic activity">
    <reaction evidence="3">
        <text>N-terminal L-alanyl-[ribosomal protein bS18] + acetyl-CoA = N-terminal N(alpha)-acetyl-L-alanyl-[ribosomal protein bS18] + CoA + H(+)</text>
        <dbReference type="Rhea" id="RHEA:43756"/>
        <dbReference type="Rhea" id="RHEA-COMP:10676"/>
        <dbReference type="Rhea" id="RHEA-COMP:10677"/>
        <dbReference type="ChEBI" id="CHEBI:15378"/>
        <dbReference type="ChEBI" id="CHEBI:57287"/>
        <dbReference type="ChEBI" id="CHEBI:57288"/>
        <dbReference type="ChEBI" id="CHEBI:64718"/>
        <dbReference type="ChEBI" id="CHEBI:83683"/>
        <dbReference type="EC" id="2.3.1.266"/>
    </reaction>
</comment>
<dbReference type="SUPFAM" id="SSF55729">
    <property type="entry name" value="Acyl-CoA N-acyltransferases (Nat)"/>
    <property type="match status" value="1"/>
</dbReference>
<keyword evidence="3" id="KW-0963">Cytoplasm</keyword>
<comment type="function">
    <text evidence="3">Acetylates the N-terminal alanine of ribosomal protein bS18.</text>
</comment>
<evidence type="ECO:0000313" key="5">
    <source>
        <dbReference type="EMBL" id="AGB40307.1"/>
    </source>
</evidence>
<dbReference type="EMBL" id="CP003359">
    <property type="protein sequence ID" value="AGB40307.1"/>
    <property type="molecule type" value="Genomic_DNA"/>
</dbReference>
<evidence type="ECO:0000256" key="3">
    <source>
        <dbReference type="RuleBase" id="RU363094"/>
    </source>
</evidence>
<dbReference type="Gene3D" id="3.40.630.30">
    <property type="match status" value="1"/>
</dbReference>
<dbReference type="InterPro" id="IPR006464">
    <property type="entry name" value="AcTrfase_RimI/Ard1"/>
</dbReference>
<accession>L0K4Y5</accession>
<evidence type="ECO:0000313" key="6">
    <source>
        <dbReference type="Proteomes" id="UP000010880"/>
    </source>
</evidence>
<dbReference type="GO" id="GO:0008999">
    <property type="term" value="F:protein-N-terminal-alanine acetyltransferase activity"/>
    <property type="evidence" value="ECO:0007669"/>
    <property type="project" value="UniProtKB-EC"/>
</dbReference>
<evidence type="ECO:0000256" key="1">
    <source>
        <dbReference type="ARBA" id="ARBA00022679"/>
    </source>
</evidence>
<feature type="domain" description="N-acetyltransferase" evidence="4">
    <location>
        <begin position="4"/>
        <end position="147"/>
    </location>
</feature>
<comment type="subcellular location">
    <subcellularLocation>
        <location evidence="3">Cytoplasm</location>
    </subcellularLocation>
</comment>
<reference evidence="6" key="1">
    <citation type="submission" date="2012-02" db="EMBL/GenBank/DDBJ databases">
        <title>The complete genome of Halobacteroides halobius DSM 5150.</title>
        <authorList>
            <person name="Lucas S."/>
            <person name="Copeland A."/>
            <person name="Lapidus A."/>
            <person name="Glavina del Rio T."/>
            <person name="Dalin E."/>
            <person name="Tice H."/>
            <person name="Bruce D."/>
            <person name="Goodwin L."/>
            <person name="Pitluck S."/>
            <person name="Peters L."/>
            <person name="Mikhailova N."/>
            <person name="Gu W."/>
            <person name="Kyrpides N."/>
            <person name="Mavromatis K."/>
            <person name="Ivanova N."/>
            <person name="Brettin T."/>
            <person name="Detter J.C."/>
            <person name="Han C."/>
            <person name="Larimer F."/>
            <person name="Land M."/>
            <person name="Hauser L."/>
            <person name="Markowitz V."/>
            <person name="Cheng J.-F."/>
            <person name="Hugenholtz P."/>
            <person name="Woyke T."/>
            <person name="Wu D."/>
            <person name="Tindall B."/>
            <person name="Pomrenke H."/>
            <person name="Brambilla E."/>
            <person name="Klenk H.-P."/>
            <person name="Eisen J.A."/>
        </authorList>
    </citation>
    <scope>NUCLEOTIDE SEQUENCE [LARGE SCALE GENOMIC DNA]</scope>
    <source>
        <strain evidence="6">ATCC 35273 / DSM 5150 / MD-1</strain>
    </source>
</reference>
<dbReference type="HOGENOM" id="CLU_013985_23_3_9"/>
<dbReference type="InterPro" id="IPR000182">
    <property type="entry name" value="GNAT_dom"/>
</dbReference>
<keyword evidence="6" id="KW-1185">Reference proteome</keyword>